<gene>
    <name evidence="4" type="ORF">HHI36_009273</name>
</gene>
<dbReference type="PANTHER" id="PTHR11567:SF210">
    <property type="entry name" value="ACID PHOSPHATASE 5-RELATED"/>
    <property type="match status" value="1"/>
</dbReference>
<dbReference type="PANTHER" id="PTHR11567">
    <property type="entry name" value="ACID PHOSPHATASE-RELATED"/>
    <property type="match status" value="1"/>
</dbReference>
<comment type="similarity">
    <text evidence="2">Belongs to the histidine acid phosphatase family.</text>
</comment>
<proteinExistence type="inferred from homology"/>
<comment type="caution">
    <text evidence="4">The sequence shown here is derived from an EMBL/GenBank/DDBJ whole genome shotgun (WGS) entry which is preliminary data.</text>
</comment>
<dbReference type="Pfam" id="PF00328">
    <property type="entry name" value="His_Phos_2"/>
    <property type="match status" value="1"/>
</dbReference>
<keyword evidence="5" id="KW-1185">Reference proteome</keyword>
<feature type="chain" id="PRO_5044838948" description="Acid phosphatase" evidence="3">
    <location>
        <begin position="21"/>
        <end position="383"/>
    </location>
</feature>
<reference evidence="4 5" key="1">
    <citation type="journal article" date="2021" name="BMC Biol.">
        <title>Horizontally acquired antibacterial genes associated with adaptive radiation of ladybird beetles.</title>
        <authorList>
            <person name="Li H.S."/>
            <person name="Tang X.F."/>
            <person name="Huang Y.H."/>
            <person name="Xu Z.Y."/>
            <person name="Chen M.L."/>
            <person name="Du X.Y."/>
            <person name="Qiu B.Y."/>
            <person name="Chen P.T."/>
            <person name="Zhang W."/>
            <person name="Slipinski A."/>
            <person name="Escalona H.E."/>
            <person name="Waterhouse R.M."/>
            <person name="Zwick A."/>
            <person name="Pang H."/>
        </authorList>
    </citation>
    <scope>NUCLEOTIDE SEQUENCE [LARGE SCALE GENOMIC DNA]</scope>
    <source>
        <strain evidence="4">SYSU2018</strain>
    </source>
</reference>
<evidence type="ECO:0000256" key="2">
    <source>
        <dbReference type="ARBA" id="ARBA00005375"/>
    </source>
</evidence>
<sequence length="383" mass="44307">MNLLNLIGIITYFLVSYSSADELIAVTVLVRHGGRLPENLYPNDPYQNYSWPYILGDLTNEGVKQMYHVGEWLRMRYIPDFISKKYDPAEIFAQSVDYDRCLMSGGATLAGLFPPTSTETWNKHIRWQPIPIHVSPIWQDFLVDVSVCPKIPEESVLIRRTRKYAQVMAKYQHFFDFISQNSGLSVDFSTIYPIFDILFSELKMNLELPTWAKEIYPTLVPLVIEYTKMDSMTKTERRIQVGPLLGRIINQFDNAINGENFGTTKTIYRKFMTYYGTEWILYDLTYTLGLPGIDIPEFGAIYSIELRKSSNGTYYVNIWYRHSTDLLAKTVPAPIKGMNFNLDYTEFKNYVKPYIVNNASEWVSICENFTGQQVQVDTNVVIS</sequence>
<organism evidence="4 5">
    <name type="scientific">Cryptolaemus montrouzieri</name>
    <dbReference type="NCBI Taxonomy" id="559131"/>
    <lineage>
        <taxon>Eukaryota</taxon>
        <taxon>Metazoa</taxon>
        <taxon>Ecdysozoa</taxon>
        <taxon>Arthropoda</taxon>
        <taxon>Hexapoda</taxon>
        <taxon>Insecta</taxon>
        <taxon>Pterygota</taxon>
        <taxon>Neoptera</taxon>
        <taxon>Endopterygota</taxon>
        <taxon>Coleoptera</taxon>
        <taxon>Polyphaga</taxon>
        <taxon>Cucujiformia</taxon>
        <taxon>Coccinelloidea</taxon>
        <taxon>Coccinellidae</taxon>
        <taxon>Scymninae</taxon>
        <taxon>Scymnini</taxon>
        <taxon>Cryptolaemus</taxon>
    </lineage>
</organism>
<dbReference type="GO" id="GO:0003993">
    <property type="term" value="F:acid phosphatase activity"/>
    <property type="evidence" value="ECO:0007669"/>
    <property type="project" value="UniProtKB-EC"/>
</dbReference>
<dbReference type="CDD" id="cd07061">
    <property type="entry name" value="HP_HAP_like"/>
    <property type="match status" value="1"/>
</dbReference>
<protein>
    <recommendedName>
        <fullName evidence="6">Acid phosphatase</fullName>
    </recommendedName>
</protein>
<feature type="signal peptide" evidence="3">
    <location>
        <begin position="1"/>
        <end position="20"/>
    </location>
</feature>
<comment type="catalytic activity">
    <reaction evidence="1">
        <text>a phosphate monoester + H2O = an alcohol + phosphate</text>
        <dbReference type="Rhea" id="RHEA:15017"/>
        <dbReference type="ChEBI" id="CHEBI:15377"/>
        <dbReference type="ChEBI" id="CHEBI:30879"/>
        <dbReference type="ChEBI" id="CHEBI:43474"/>
        <dbReference type="ChEBI" id="CHEBI:67140"/>
        <dbReference type="EC" id="3.1.3.2"/>
    </reaction>
</comment>
<dbReference type="InterPro" id="IPR033379">
    <property type="entry name" value="Acid_Pase_AS"/>
</dbReference>
<evidence type="ECO:0008006" key="6">
    <source>
        <dbReference type="Google" id="ProtNLM"/>
    </source>
</evidence>
<evidence type="ECO:0000256" key="3">
    <source>
        <dbReference type="SAM" id="SignalP"/>
    </source>
</evidence>
<dbReference type="AlphaFoldDB" id="A0ABD2MVN5"/>
<dbReference type="PROSITE" id="PS00616">
    <property type="entry name" value="HIS_ACID_PHOSPHAT_1"/>
    <property type="match status" value="1"/>
</dbReference>
<evidence type="ECO:0000256" key="1">
    <source>
        <dbReference type="ARBA" id="ARBA00000032"/>
    </source>
</evidence>
<dbReference type="Proteomes" id="UP001516400">
    <property type="component" value="Unassembled WGS sequence"/>
</dbReference>
<dbReference type="EMBL" id="JABFTP020000021">
    <property type="protein sequence ID" value="KAL3270217.1"/>
    <property type="molecule type" value="Genomic_DNA"/>
</dbReference>
<dbReference type="SUPFAM" id="SSF53254">
    <property type="entry name" value="Phosphoglycerate mutase-like"/>
    <property type="match status" value="1"/>
</dbReference>
<dbReference type="Gene3D" id="3.40.50.1240">
    <property type="entry name" value="Phosphoglycerate mutase-like"/>
    <property type="match status" value="1"/>
</dbReference>
<evidence type="ECO:0000313" key="4">
    <source>
        <dbReference type="EMBL" id="KAL3270217.1"/>
    </source>
</evidence>
<dbReference type="InterPro" id="IPR050645">
    <property type="entry name" value="Histidine_acid_phosphatase"/>
</dbReference>
<keyword evidence="3" id="KW-0732">Signal</keyword>
<dbReference type="InterPro" id="IPR000560">
    <property type="entry name" value="His_Pase_clade-2"/>
</dbReference>
<accession>A0ABD2MVN5</accession>
<name>A0ABD2MVN5_9CUCU</name>
<dbReference type="InterPro" id="IPR029033">
    <property type="entry name" value="His_PPase_superfam"/>
</dbReference>
<evidence type="ECO:0000313" key="5">
    <source>
        <dbReference type="Proteomes" id="UP001516400"/>
    </source>
</evidence>